<dbReference type="Gene3D" id="2.40.440.10">
    <property type="entry name" value="L,D-transpeptidase catalytic domain-like"/>
    <property type="match status" value="1"/>
</dbReference>
<keyword evidence="5 7" id="KW-0573">Peptidoglycan synthesis</keyword>
<reference evidence="9 10" key="1">
    <citation type="submission" date="2023-09" db="EMBL/GenBank/DDBJ databases">
        <authorList>
            <person name="Rey-Velasco X."/>
        </authorList>
    </citation>
    <scope>NUCLEOTIDE SEQUENCE [LARGE SCALE GENOMIC DNA]</scope>
    <source>
        <strain evidence="9 10">F297</strain>
    </source>
</reference>
<dbReference type="SUPFAM" id="SSF141523">
    <property type="entry name" value="L,D-transpeptidase catalytic domain-like"/>
    <property type="match status" value="1"/>
</dbReference>
<dbReference type="GO" id="GO:0016740">
    <property type="term" value="F:transferase activity"/>
    <property type="evidence" value="ECO:0007669"/>
    <property type="project" value="UniProtKB-KW"/>
</dbReference>
<keyword evidence="6 7" id="KW-0961">Cell wall biogenesis/degradation</keyword>
<feature type="active site" description="Nucleophile" evidence="7">
    <location>
        <position position="223"/>
    </location>
</feature>
<dbReference type="EC" id="2.-.-.-" evidence="9"/>
<keyword evidence="10" id="KW-1185">Reference proteome</keyword>
<evidence type="ECO:0000259" key="8">
    <source>
        <dbReference type="PROSITE" id="PS52029"/>
    </source>
</evidence>
<evidence type="ECO:0000313" key="9">
    <source>
        <dbReference type="EMBL" id="MDT0650282.1"/>
    </source>
</evidence>
<dbReference type="PANTHER" id="PTHR30582:SF2">
    <property type="entry name" value="L,D-TRANSPEPTIDASE YCIB-RELATED"/>
    <property type="match status" value="1"/>
</dbReference>
<dbReference type="InterPro" id="IPR050979">
    <property type="entry name" value="LD-transpeptidase"/>
</dbReference>
<evidence type="ECO:0000256" key="5">
    <source>
        <dbReference type="ARBA" id="ARBA00022984"/>
    </source>
</evidence>
<dbReference type="CDD" id="cd16913">
    <property type="entry name" value="YkuD_like"/>
    <property type="match status" value="1"/>
</dbReference>
<evidence type="ECO:0000256" key="6">
    <source>
        <dbReference type="ARBA" id="ARBA00023316"/>
    </source>
</evidence>
<feature type="domain" description="L,D-TPase catalytic" evidence="8">
    <location>
        <begin position="137"/>
        <end position="258"/>
    </location>
</feature>
<evidence type="ECO:0000256" key="1">
    <source>
        <dbReference type="ARBA" id="ARBA00004752"/>
    </source>
</evidence>
<dbReference type="EMBL" id="JAVRHP010000038">
    <property type="protein sequence ID" value="MDT0650282.1"/>
    <property type="molecule type" value="Genomic_DNA"/>
</dbReference>
<dbReference type="PROSITE" id="PS51257">
    <property type="entry name" value="PROKAR_LIPOPROTEIN"/>
    <property type="match status" value="1"/>
</dbReference>
<evidence type="ECO:0000256" key="7">
    <source>
        <dbReference type="PROSITE-ProRule" id="PRU01373"/>
    </source>
</evidence>
<proteinExistence type="inferred from homology"/>
<dbReference type="InterPro" id="IPR005490">
    <property type="entry name" value="LD_TPept_cat_dom"/>
</dbReference>
<dbReference type="PANTHER" id="PTHR30582">
    <property type="entry name" value="L,D-TRANSPEPTIDASE"/>
    <property type="match status" value="1"/>
</dbReference>
<dbReference type="RefSeq" id="WP_311484462.1">
    <property type="nucleotide sequence ID" value="NZ_JAVRHP010000038.1"/>
</dbReference>
<protein>
    <submittedName>
        <fullName evidence="9">L,D-transpeptidase</fullName>
        <ecNumber evidence="9">2.-.-.-</ecNumber>
    </submittedName>
</protein>
<feature type="active site" description="Proton donor/acceptor" evidence="7">
    <location>
        <position position="210"/>
    </location>
</feature>
<evidence type="ECO:0000256" key="2">
    <source>
        <dbReference type="ARBA" id="ARBA00005992"/>
    </source>
</evidence>
<dbReference type="Proteomes" id="UP001248819">
    <property type="component" value="Unassembled WGS sequence"/>
</dbReference>
<keyword evidence="3 9" id="KW-0808">Transferase</keyword>
<comment type="pathway">
    <text evidence="1 7">Cell wall biogenesis; peptidoglycan biosynthesis.</text>
</comment>
<keyword evidence="4 7" id="KW-0133">Cell shape</keyword>
<comment type="similarity">
    <text evidence="2">Belongs to the YkuD family.</text>
</comment>
<evidence type="ECO:0000313" key="10">
    <source>
        <dbReference type="Proteomes" id="UP001248819"/>
    </source>
</evidence>
<dbReference type="Pfam" id="PF03734">
    <property type="entry name" value="YkuD"/>
    <property type="match status" value="1"/>
</dbReference>
<accession>A0ABU3CV94</accession>
<organism evidence="9 10">
    <name type="scientific">Autumnicola edwardsiae</name>
    <dbReference type="NCBI Taxonomy" id="3075594"/>
    <lineage>
        <taxon>Bacteria</taxon>
        <taxon>Pseudomonadati</taxon>
        <taxon>Bacteroidota</taxon>
        <taxon>Flavobacteriia</taxon>
        <taxon>Flavobacteriales</taxon>
        <taxon>Flavobacteriaceae</taxon>
        <taxon>Autumnicola</taxon>
    </lineage>
</organism>
<comment type="caution">
    <text evidence="9">The sequence shown here is derived from an EMBL/GenBank/DDBJ whole genome shotgun (WGS) entry which is preliminary data.</text>
</comment>
<evidence type="ECO:0000256" key="4">
    <source>
        <dbReference type="ARBA" id="ARBA00022960"/>
    </source>
</evidence>
<dbReference type="PROSITE" id="PS52029">
    <property type="entry name" value="LD_TPASE"/>
    <property type="match status" value="1"/>
</dbReference>
<dbReference type="InterPro" id="IPR038063">
    <property type="entry name" value="Transpep_catalytic_dom"/>
</dbReference>
<evidence type="ECO:0000256" key="3">
    <source>
        <dbReference type="ARBA" id="ARBA00022679"/>
    </source>
</evidence>
<gene>
    <name evidence="9" type="ORF">RM529_09010</name>
</gene>
<sequence>MRNTTIIKFSTSIRLAVVMSLLLISCSEEVSEKKDLTPQKSSVDTIQESREIEEEVAEVKRLQINYSIDSLLTREALDSFSSRYNESQRKVVYALNRIEEYRVQPKIPIVIPDTISEDLNPYSPFPQQLEILDSIPKAVLIAQRIQGFALYESGKLVKWGPVSSGKQATPTPNGLHYGNYKASRKVSTVNEDWILPYYFNFMNFEGVGVHQYNLPGFPASHACVRLYMDDAKFIYDWAKMWKLKGDTIVRNGTPFMVFGEYDFEASVPWLNLSRDMEANDLNEEELQILKNYVTRYMADPRNFEQEEIEKEANLLAENTVEQ</sequence>
<name>A0ABU3CV94_9FLAO</name>